<keyword evidence="2" id="KW-0067">ATP-binding</keyword>
<feature type="compositionally biased region" description="Basic residues" evidence="1">
    <location>
        <begin position="33"/>
        <end position="51"/>
    </location>
</feature>
<reference evidence="2" key="1">
    <citation type="submission" date="2020-02" db="EMBL/GenBank/DDBJ databases">
        <authorList>
            <person name="Meier V. D."/>
        </authorList>
    </citation>
    <scope>NUCLEOTIDE SEQUENCE</scope>
    <source>
        <strain evidence="2">AVDCRST_MAG06</strain>
    </source>
</reference>
<dbReference type="EMBL" id="CADCUP010000086">
    <property type="protein sequence ID" value="CAA9386003.1"/>
    <property type="molecule type" value="Genomic_DNA"/>
</dbReference>
<feature type="region of interest" description="Disordered" evidence="1">
    <location>
        <begin position="1"/>
        <end position="258"/>
    </location>
</feature>
<feature type="non-terminal residue" evidence="2">
    <location>
        <position position="1"/>
    </location>
</feature>
<proteinExistence type="predicted"/>
<accession>A0A6J4NIF9</accession>
<evidence type="ECO:0000313" key="2">
    <source>
        <dbReference type="EMBL" id="CAA9386003.1"/>
    </source>
</evidence>
<feature type="compositionally biased region" description="Low complexity" evidence="1">
    <location>
        <begin position="141"/>
        <end position="159"/>
    </location>
</feature>
<feature type="compositionally biased region" description="Basic and acidic residues" evidence="1">
    <location>
        <begin position="174"/>
        <end position="214"/>
    </location>
</feature>
<feature type="compositionally biased region" description="Basic and acidic residues" evidence="1">
    <location>
        <begin position="59"/>
        <end position="71"/>
    </location>
</feature>
<keyword evidence="2" id="KW-0547">Nucleotide-binding</keyword>
<name>A0A6J4NIF9_9ACTN</name>
<organism evidence="2">
    <name type="scientific">uncultured Nocardioides sp</name>
    <dbReference type="NCBI Taxonomy" id="198441"/>
    <lineage>
        <taxon>Bacteria</taxon>
        <taxon>Bacillati</taxon>
        <taxon>Actinomycetota</taxon>
        <taxon>Actinomycetes</taxon>
        <taxon>Propionibacteriales</taxon>
        <taxon>Nocardioidaceae</taxon>
        <taxon>Nocardioides</taxon>
        <taxon>environmental samples</taxon>
    </lineage>
</organism>
<dbReference type="AlphaFoldDB" id="A0A6J4NIF9"/>
<gene>
    <name evidence="2" type="ORF">AVDCRST_MAG06-1265</name>
</gene>
<protein>
    <submittedName>
        <fullName evidence="2">ABC transporter, ATP-binding protein (Cluster 3, basic aa/glutamine/opines)</fullName>
    </submittedName>
</protein>
<sequence>DRAAGGVRDHRGRGPPGRAEGRRQVLRAAARAQGHRPRGPAWRGRRRHRAVRIGQVDAVPRDQPARDDRRRLDHPRRQAAPAGGQGTGRAACRGRHGLPELQPLRPQDDPRQRDAGPDQGARHEEGGGGEAGPRAPRARRCGPPGREVPRPALRRPAAARGHRPRPGHGAQGDALRRADVRARSGDDQGGPRRDGRAGPGRHDDGRGDPRDGLRAHRGRPGGLHGRRRDRGGEHPRGVLHQPALRARPGLPRQDPQAL</sequence>
<feature type="compositionally biased region" description="Basic residues" evidence="1">
    <location>
        <begin position="215"/>
        <end position="229"/>
    </location>
</feature>
<feature type="compositionally biased region" description="Basic and acidic residues" evidence="1">
    <location>
        <begin position="106"/>
        <end position="126"/>
    </location>
</feature>
<feature type="non-terminal residue" evidence="2">
    <location>
        <position position="258"/>
    </location>
</feature>
<dbReference type="GO" id="GO:0005524">
    <property type="term" value="F:ATP binding"/>
    <property type="evidence" value="ECO:0007669"/>
    <property type="project" value="UniProtKB-KW"/>
</dbReference>
<evidence type="ECO:0000256" key="1">
    <source>
        <dbReference type="SAM" id="MobiDB-lite"/>
    </source>
</evidence>